<gene>
    <name evidence="2" type="ORF">JYK02_02375</name>
</gene>
<evidence type="ECO:0000313" key="2">
    <source>
        <dbReference type="EMBL" id="MBN8226348.1"/>
    </source>
</evidence>
<evidence type="ECO:0000256" key="1">
    <source>
        <dbReference type="SAM" id="MobiDB-lite"/>
    </source>
</evidence>
<keyword evidence="2" id="KW-0547">Nucleotide-binding</keyword>
<keyword evidence="3" id="KW-1185">Reference proteome</keyword>
<accession>A0ABS3D3X4</accession>
<keyword evidence="2" id="KW-0067">ATP-binding</keyword>
<feature type="region of interest" description="Disordered" evidence="1">
    <location>
        <begin position="1"/>
        <end position="64"/>
    </location>
</feature>
<feature type="compositionally biased region" description="Basic and acidic residues" evidence="1">
    <location>
        <begin position="20"/>
        <end position="36"/>
    </location>
</feature>
<keyword evidence="2" id="KW-0347">Helicase</keyword>
<dbReference type="GO" id="GO:0004386">
    <property type="term" value="F:helicase activity"/>
    <property type="evidence" value="ECO:0007669"/>
    <property type="project" value="UniProtKB-KW"/>
</dbReference>
<organism evidence="2 3">
    <name type="scientific">Corallococcus macrosporus</name>
    <dbReference type="NCBI Taxonomy" id="35"/>
    <lineage>
        <taxon>Bacteria</taxon>
        <taxon>Pseudomonadati</taxon>
        <taxon>Myxococcota</taxon>
        <taxon>Myxococcia</taxon>
        <taxon>Myxococcales</taxon>
        <taxon>Cystobacterineae</taxon>
        <taxon>Myxococcaceae</taxon>
        <taxon>Corallococcus</taxon>
    </lineage>
</organism>
<dbReference type="Proteomes" id="UP000664052">
    <property type="component" value="Unassembled WGS sequence"/>
</dbReference>
<comment type="caution">
    <text evidence="2">The sequence shown here is derived from an EMBL/GenBank/DDBJ whole genome shotgun (WGS) entry which is preliminary data.</text>
</comment>
<name>A0ABS3D3X4_9BACT</name>
<feature type="compositionally biased region" description="Low complexity" evidence="1">
    <location>
        <begin position="52"/>
        <end position="64"/>
    </location>
</feature>
<evidence type="ECO:0000313" key="3">
    <source>
        <dbReference type="Proteomes" id="UP000664052"/>
    </source>
</evidence>
<dbReference type="EMBL" id="JAFIMU010000002">
    <property type="protein sequence ID" value="MBN8226348.1"/>
    <property type="molecule type" value="Genomic_DNA"/>
</dbReference>
<proteinExistence type="predicted"/>
<reference evidence="2 3" key="1">
    <citation type="submission" date="2021-02" db="EMBL/GenBank/DDBJ databases">
        <title>De Novo genome assembly of isolated myxobacteria.</title>
        <authorList>
            <person name="Stevens D.C."/>
        </authorList>
    </citation>
    <scope>NUCLEOTIDE SEQUENCE [LARGE SCALE GENOMIC DNA]</scope>
    <source>
        <strain evidence="2 3">ATCC 29039</strain>
    </source>
</reference>
<dbReference type="RefSeq" id="WP_207048215.1">
    <property type="nucleotide sequence ID" value="NZ_JAFIMU010000002.1"/>
</dbReference>
<keyword evidence="2" id="KW-0378">Hydrolase</keyword>
<sequence length="156" mass="16292">MAIDKLGAVGGAGPSPAVESGRETFGKVLEGVREPASRPVPVTTEGPPKPVRTPTEATAGTERARAGCAEVKPGARVDSVHAARSQQAVEVLDRVGQAQQRLDHILKLAESGRTFSPSELLALQAHVYRASQELDLAGKVVEKATGGVKQVLQTQV</sequence>
<protein>
    <submittedName>
        <fullName evidence="2">ATP-dependent helicase HrpB</fullName>
    </submittedName>
</protein>